<dbReference type="PIRSF" id="PIRSF000106">
    <property type="entry name" value="ME"/>
    <property type="match status" value="1"/>
</dbReference>
<sequence>MESESRMGGEEFMGGGVGDIYGEDTATEHLSITPWTFSVASGYSLMRDPHYNKGLAFTDQERDAYYLRGLLPPAVMSQELQEKKLMHNLRQYEIPLQRYMAMMDLQGLIVKSRMESLQQFKRPWAHPHQPVKELIHAIKAIHPSVLIGTSGVGKTFTQEVVETMASINERPVIMALSNPTSQAECTAEEAYTWTKVRAIFASGSPFDPVEYEGKILMPGQANNAYIFPGLGLGVIMSGTIRVHDDMLLAASEALAEDAREERYAEQGVIIHTNTKDISSHRRRRSSKGL</sequence>
<dbReference type="InterPro" id="IPR046346">
    <property type="entry name" value="Aminoacid_DH-like_N_sf"/>
</dbReference>
<proteinExistence type="predicted"/>
<evidence type="ECO:0000259" key="2">
    <source>
        <dbReference type="SMART" id="SM00919"/>
    </source>
</evidence>
<dbReference type="GO" id="GO:0051287">
    <property type="term" value="F:NAD binding"/>
    <property type="evidence" value="ECO:0007669"/>
    <property type="project" value="InterPro"/>
</dbReference>
<dbReference type="Gene3D" id="3.40.50.720">
    <property type="entry name" value="NAD(P)-binding Rossmann-like Domain"/>
    <property type="match status" value="1"/>
</dbReference>
<dbReference type="EMBL" id="CAMAPE010000009">
    <property type="protein sequence ID" value="CAH9074282.1"/>
    <property type="molecule type" value="Genomic_DNA"/>
</dbReference>
<dbReference type="SUPFAM" id="SSF53223">
    <property type="entry name" value="Aminoacid dehydrogenase-like, N-terminal domain"/>
    <property type="match status" value="1"/>
</dbReference>
<dbReference type="GO" id="GO:0004473">
    <property type="term" value="F:malate dehydrogenase (decarboxylating) (NADP+) activity"/>
    <property type="evidence" value="ECO:0007669"/>
    <property type="project" value="TreeGrafter"/>
</dbReference>
<dbReference type="InterPro" id="IPR012302">
    <property type="entry name" value="Malic_NAD-bd"/>
</dbReference>
<feature type="binding site" evidence="1">
    <location>
        <position position="178"/>
    </location>
    <ligand>
        <name>(S)-malate</name>
        <dbReference type="ChEBI" id="CHEBI:15589"/>
    </ligand>
</feature>
<dbReference type="InterPro" id="IPR036291">
    <property type="entry name" value="NAD(P)-bd_dom_sf"/>
</dbReference>
<dbReference type="Proteomes" id="UP001152484">
    <property type="component" value="Unassembled WGS sequence"/>
</dbReference>
<accession>A0A9P1E2J8</accession>
<evidence type="ECO:0000256" key="1">
    <source>
        <dbReference type="PIRSR" id="PIRSR000106-2"/>
    </source>
</evidence>
<name>A0A9P1E2J8_CUSEU</name>
<evidence type="ECO:0000313" key="3">
    <source>
        <dbReference type="EMBL" id="CAH9074282.1"/>
    </source>
</evidence>
<reference evidence="3" key="1">
    <citation type="submission" date="2022-07" db="EMBL/GenBank/DDBJ databases">
        <authorList>
            <person name="Macas J."/>
            <person name="Novak P."/>
            <person name="Neumann P."/>
        </authorList>
    </citation>
    <scope>NUCLEOTIDE SEQUENCE</scope>
</reference>
<dbReference type="SUPFAM" id="SSF51735">
    <property type="entry name" value="NAD(P)-binding Rossmann-fold domains"/>
    <property type="match status" value="1"/>
</dbReference>
<feature type="domain" description="Malic enzyme NAD-binding" evidence="2">
    <location>
        <begin position="74"/>
        <end position="281"/>
    </location>
</feature>
<evidence type="ECO:0000313" key="4">
    <source>
        <dbReference type="Proteomes" id="UP001152484"/>
    </source>
</evidence>
<keyword evidence="4" id="KW-1185">Reference proteome</keyword>
<dbReference type="PANTHER" id="PTHR23406">
    <property type="entry name" value="MALIC ENZYME-RELATED"/>
    <property type="match status" value="1"/>
</dbReference>
<gene>
    <name evidence="3" type="ORF">CEURO_LOCUS5090</name>
</gene>
<dbReference type="PANTHER" id="PTHR23406:SF64">
    <property type="entry name" value="NADP-DEPENDENT MALIC ENZYME 3"/>
    <property type="match status" value="1"/>
</dbReference>
<dbReference type="GO" id="GO:0006108">
    <property type="term" value="P:malate metabolic process"/>
    <property type="evidence" value="ECO:0007669"/>
    <property type="project" value="TreeGrafter"/>
</dbReference>
<organism evidence="3 4">
    <name type="scientific">Cuscuta europaea</name>
    <name type="common">European dodder</name>
    <dbReference type="NCBI Taxonomy" id="41803"/>
    <lineage>
        <taxon>Eukaryota</taxon>
        <taxon>Viridiplantae</taxon>
        <taxon>Streptophyta</taxon>
        <taxon>Embryophyta</taxon>
        <taxon>Tracheophyta</taxon>
        <taxon>Spermatophyta</taxon>
        <taxon>Magnoliopsida</taxon>
        <taxon>eudicotyledons</taxon>
        <taxon>Gunneridae</taxon>
        <taxon>Pentapetalae</taxon>
        <taxon>asterids</taxon>
        <taxon>lamiids</taxon>
        <taxon>Solanales</taxon>
        <taxon>Convolvulaceae</taxon>
        <taxon>Cuscuteae</taxon>
        <taxon>Cuscuta</taxon>
        <taxon>Cuscuta subgen. Cuscuta</taxon>
    </lineage>
</organism>
<dbReference type="GO" id="GO:0009507">
    <property type="term" value="C:chloroplast"/>
    <property type="evidence" value="ECO:0007669"/>
    <property type="project" value="TreeGrafter"/>
</dbReference>
<dbReference type="InterPro" id="IPR001891">
    <property type="entry name" value="Malic_OxRdtase"/>
</dbReference>
<dbReference type="OrthoDB" id="1694099at2759"/>
<dbReference type="AlphaFoldDB" id="A0A9P1E2J8"/>
<protein>
    <recommendedName>
        <fullName evidence="2">Malic enzyme NAD-binding domain-containing protein</fullName>
    </recommendedName>
</protein>
<comment type="caution">
    <text evidence="3">The sequence shown here is derived from an EMBL/GenBank/DDBJ whole genome shotgun (WGS) entry which is preliminary data.</text>
</comment>
<dbReference type="SMART" id="SM00919">
    <property type="entry name" value="Malic_M"/>
    <property type="match status" value="1"/>
</dbReference>
<feature type="binding site" evidence="1">
    <location>
        <position position="222"/>
    </location>
    <ligand>
        <name>(S)-malate</name>
        <dbReference type="ChEBI" id="CHEBI:15589"/>
    </ligand>
</feature>
<dbReference type="Pfam" id="PF03949">
    <property type="entry name" value="Malic_M"/>
    <property type="match status" value="1"/>
</dbReference>